<dbReference type="EMBL" id="JACEIK010002210">
    <property type="protein sequence ID" value="MCD9559754.1"/>
    <property type="molecule type" value="Genomic_DNA"/>
</dbReference>
<reference evidence="1 2" key="1">
    <citation type="journal article" date="2021" name="BMC Genomics">
        <title>Datura genome reveals duplications of psychoactive alkaloid biosynthetic genes and high mutation rate following tissue culture.</title>
        <authorList>
            <person name="Rajewski A."/>
            <person name="Carter-House D."/>
            <person name="Stajich J."/>
            <person name="Litt A."/>
        </authorList>
    </citation>
    <scope>NUCLEOTIDE SEQUENCE [LARGE SCALE GENOMIC DNA]</scope>
    <source>
        <strain evidence="1">AR-01</strain>
    </source>
</reference>
<name>A0ABS8ULS2_DATST</name>
<comment type="caution">
    <text evidence="1">The sequence shown here is derived from an EMBL/GenBank/DDBJ whole genome shotgun (WGS) entry which is preliminary data.</text>
</comment>
<keyword evidence="2" id="KW-1185">Reference proteome</keyword>
<proteinExistence type="predicted"/>
<dbReference type="Proteomes" id="UP000823775">
    <property type="component" value="Unassembled WGS sequence"/>
</dbReference>
<evidence type="ECO:0000313" key="1">
    <source>
        <dbReference type="EMBL" id="MCD9559754.1"/>
    </source>
</evidence>
<accession>A0ABS8ULS2</accession>
<protein>
    <submittedName>
        <fullName evidence="1">Uncharacterized protein</fullName>
    </submittedName>
</protein>
<sequence>MLHPPNLKRSDLNHHQLPVGKQVGQGKVGQYQVVLRCVGEIQVSQSRVNSSLLNLLALSVEGGLRRKVNSKQKKMQGYQSWGPRNDICRAFRRQQKLKDISKYGCKIDTIDDQAGWMATVIA</sequence>
<organism evidence="1 2">
    <name type="scientific">Datura stramonium</name>
    <name type="common">Jimsonweed</name>
    <name type="synonym">Common thornapple</name>
    <dbReference type="NCBI Taxonomy" id="4076"/>
    <lineage>
        <taxon>Eukaryota</taxon>
        <taxon>Viridiplantae</taxon>
        <taxon>Streptophyta</taxon>
        <taxon>Embryophyta</taxon>
        <taxon>Tracheophyta</taxon>
        <taxon>Spermatophyta</taxon>
        <taxon>Magnoliopsida</taxon>
        <taxon>eudicotyledons</taxon>
        <taxon>Gunneridae</taxon>
        <taxon>Pentapetalae</taxon>
        <taxon>asterids</taxon>
        <taxon>lamiids</taxon>
        <taxon>Solanales</taxon>
        <taxon>Solanaceae</taxon>
        <taxon>Solanoideae</taxon>
        <taxon>Datureae</taxon>
        <taxon>Datura</taxon>
    </lineage>
</organism>
<evidence type="ECO:0000313" key="2">
    <source>
        <dbReference type="Proteomes" id="UP000823775"/>
    </source>
</evidence>
<gene>
    <name evidence="1" type="ORF">HAX54_017999</name>
</gene>